<feature type="transmembrane region" description="Helical" evidence="1">
    <location>
        <begin position="15"/>
        <end position="37"/>
    </location>
</feature>
<feature type="transmembrane region" description="Helical" evidence="1">
    <location>
        <begin position="81"/>
        <end position="98"/>
    </location>
</feature>
<keyword evidence="1" id="KW-1133">Transmembrane helix</keyword>
<dbReference type="PANTHER" id="PTHR35797">
    <property type="entry name" value="PROTEASE-RELATED"/>
    <property type="match status" value="1"/>
</dbReference>
<dbReference type="PANTHER" id="PTHR35797:SF1">
    <property type="entry name" value="PROTEASE"/>
    <property type="match status" value="1"/>
</dbReference>
<feature type="transmembrane region" description="Helical" evidence="1">
    <location>
        <begin position="282"/>
        <end position="303"/>
    </location>
</feature>
<feature type="transmembrane region" description="Helical" evidence="1">
    <location>
        <begin position="49"/>
        <end position="69"/>
    </location>
</feature>
<reference evidence="4 6" key="2">
    <citation type="submission" date="2020-04" db="EMBL/GenBank/DDBJ databases">
        <title>Draft genome of Methanobacterium subterraneum isolated from animal feces.</title>
        <authorList>
            <person name="Ouboter H.T."/>
            <person name="Berger S."/>
            <person name="Gungor E."/>
            <person name="Jetten M.S.M."/>
            <person name="Welte C.U."/>
        </authorList>
    </citation>
    <scope>NUCLEOTIDE SEQUENCE [LARGE SCALE GENOMIC DNA]</scope>
    <source>
        <strain evidence="4">HO_2020</strain>
    </source>
</reference>
<evidence type="ECO:0000313" key="6">
    <source>
        <dbReference type="Proteomes" id="UP000591058"/>
    </source>
</evidence>
<dbReference type="GO" id="GO:0080120">
    <property type="term" value="P:CAAX-box protein maturation"/>
    <property type="evidence" value="ECO:0007669"/>
    <property type="project" value="UniProtKB-ARBA"/>
</dbReference>
<proteinExistence type="predicted"/>
<dbReference type="InterPro" id="IPR042150">
    <property type="entry name" value="MmRce1-like"/>
</dbReference>
<evidence type="ECO:0000313" key="4">
    <source>
        <dbReference type="EMBL" id="NMO09551.1"/>
    </source>
</evidence>
<dbReference type="Proteomes" id="UP000232806">
    <property type="component" value="Chromosome"/>
</dbReference>
<keyword evidence="1" id="KW-0812">Transmembrane</keyword>
<name>A0A2H4VCX6_9EURY</name>
<sequence length="343" mass="38692">MTEAVLERGQLKKELYTFLIITFAATYILQLGIYTIAGPLSYTSPLWGVALSASMFLPAIVAIFCMAYFKSHALTTETKIIFTFFLVYVVLFLFESFFPPIIGSIMDKPLLSGIVGVLGILTLIVLNLKKKWRNGLKLSKLYFGKNIKYYIFLPLIFSAILILTPILYYISGLGSPATEFNLYMFFNTWIPSLILFFFILWPSYFGEEYGWRFYLQDRLFPLLGGYKGVLMLGIIWGLWHSVLIVLGHNYPGYPILGNVLMILYCIVLGTIFSYAVLKTGSIWIAVILHLINNKTAPVATSFIANSDNLILGSVIGIAILAVFVLVLLKSRVWKMINLAVNEK</sequence>
<feature type="transmembrane region" description="Helical" evidence="1">
    <location>
        <begin position="182"/>
        <end position="205"/>
    </location>
</feature>
<dbReference type="Proteomes" id="UP000591058">
    <property type="component" value="Unassembled WGS sequence"/>
</dbReference>
<dbReference type="EMBL" id="CP017766">
    <property type="protein sequence ID" value="AUB55944.1"/>
    <property type="molecule type" value="Genomic_DNA"/>
</dbReference>
<dbReference type="InterPro" id="IPR003675">
    <property type="entry name" value="Rce1/LyrA-like_dom"/>
</dbReference>
<keyword evidence="4" id="KW-0645">Protease</keyword>
<organism evidence="3 5">
    <name type="scientific">Methanobacterium subterraneum</name>
    <dbReference type="NCBI Taxonomy" id="59277"/>
    <lineage>
        <taxon>Archaea</taxon>
        <taxon>Methanobacteriati</taxon>
        <taxon>Methanobacteriota</taxon>
        <taxon>Methanomada group</taxon>
        <taxon>Methanobacteria</taxon>
        <taxon>Methanobacteriales</taxon>
        <taxon>Methanobacteriaceae</taxon>
        <taxon>Methanobacterium</taxon>
    </lineage>
</organism>
<keyword evidence="4" id="KW-0378">Hydrolase</keyword>
<dbReference type="GeneID" id="35121525"/>
<dbReference type="GO" id="GO:0008237">
    <property type="term" value="F:metallopeptidase activity"/>
    <property type="evidence" value="ECO:0007669"/>
    <property type="project" value="UniProtKB-KW"/>
</dbReference>
<feature type="transmembrane region" description="Helical" evidence="1">
    <location>
        <begin position="253"/>
        <end position="275"/>
    </location>
</feature>
<feature type="transmembrane region" description="Helical" evidence="1">
    <location>
        <begin position="309"/>
        <end position="328"/>
    </location>
</feature>
<reference evidence="3 5" key="1">
    <citation type="submission" date="2016-10" db="EMBL/GenBank/DDBJ databases">
        <title>Comparative genomics between deep and shallow subseafloor isolates.</title>
        <authorList>
            <person name="Ishii S."/>
            <person name="Miller J.R."/>
            <person name="Sutton G."/>
            <person name="Suzuki S."/>
            <person name="Methe B."/>
            <person name="Inagaki F."/>
            <person name="Imachi H."/>
        </authorList>
    </citation>
    <scope>NUCLEOTIDE SEQUENCE [LARGE SCALE GENOMIC DNA]</scope>
    <source>
        <strain evidence="3 5">MO-MB1</strain>
    </source>
</reference>
<evidence type="ECO:0000313" key="3">
    <source>
        <dbReference type="EMBL" id="AUB55944.1"/>
    </source>
</evidence>
<evidence type="ECO:0000259" key="2">
    <source>
        <dbReference type="Pfam" id="PF02517"/>
    </source>
</evidence>
<dbReference type="EMBL" id="JABBYL010000022">
    <property type="protein sequence ID" value="NMO09551.1"/>
    <property type="molecule type" value="Genomic_DNA"/>
</dbReference>
<dbReference type="GO" id="GO:0004175">
    <property type="term" value="F:endopeptidase activity"/>
    <property type="evidence" value="ECO:0007669"/>
    <property type="project" value="UniProtKB-ARBA"/>
</dbReference>
<dbReference type="OrthoDB" id="28575at2157"/>
<dbReference type="RefSeq" id="WP_100905920.1">
    <property type="nucleotide sequence ID" value="NZ_CP017766.1"/>
</dbReference>
<dbReference type="AlphaFoldDB" id="A0A2H4VCX6"/>
<accession>A0A2H4VCX6</accession>
<evidence type="ECO:0000256" key="1">
    <source>
        <dbReference type="SAM" id="Phobius"/>
    </source>
</evidence>
<evidence type="ECO:0000313" key="5">
    <source>
        <dbReference type="Proteomes" id="UP000232806"/>
    </source>
</evidence>
<protein>
    <submittedName>
        <fullName evidence="4">CPBP family intramembrane metalloprotease</fullName>
    </submittedName>
</protein>
<dbReference type="GO" id="GO:0006508">
    <property type="term" value="P:proteolysis"/>
    <property type="evidence" value="ECO:0007669"/>
    <property type="project" value="UniProtKB-KW"/>
</dbReference>
<feature type="transmembrane region" description="Helical" evidence="1">
    <location>
        <begin position="149"/>
        <end position="170"/>
    </location>
</feature>
<feature type="transmembrane region" description="Helical" evidence="1">
    <location>
        <begin position="110"/>
        <end position="128"/>
    </location>
</feature>
<feature type="transmembrane region" description="Helical" evidence="1">
    <location>
        <begin position="226"/>
        <end position="247"/>
    </location>
</feature>
<keyword evidence="4" id="KW-0482">Metalloprotease</keyword>
<gene>
    <name evidence="3" type="ORF">BK007_07975</name>
    <name evidence="4" type="ORF">HG719_06860</name>
</gene>
<keyword evidence="1" id="KW-0472">Membrane</keyword>
<dbReference type="Pfam" id="PF02517">
    <property type="entry name" value="Rce1-like"/>
    <property type="match status" value="1"/>
</dbReference>
<feature type="domain" description="CAAX prenyl protease 2/Lysostaphin resistance protein A-like" evidence="2">
    <location>
        <begin position="192"/>
        <end position="293"/>
    </location>
</feature>